<accession>A0A139JRF9</accession>
<name>A0A139JRF9_9MOLU</name>
<dbReference type="PANTHER" id="PTHR33515:SF1">
    <property type="entry name" value="RIBOSOME-BINDING FACTOR A, CHLOROPLASTIC-RELATED"/>
    <property type="match status" value="1"/>
</dbReference>
<keyword evidence="6" id="KW-1185">Reference proteome</keyword>
<evidence type="ECO:0000313" key="3">
    <source>
        <dbReference type="EMBL" id="KXT29424.1"/>
    </source>
</evidence>
<reference evidence="4 6" key="1">
    <citation type="submission" date="2014-04" db="EMBL/GenBank/DDBJ databases">
        <title>Genome study of Napier grass stunt phytoplasma.</title>
        <authorList>
            <person name="Kawicha P."/>
            <person name="Dickinson M."/>
            <person name="Hodgetts J."/>
        </authorList>
    </citation>
    <scope>NUCLEOTIDE SEQUENCE [LARGE SCALE GENOMIC DNA]</scope>
    <source>
        <strain evidence="4 6">NGS-S10</strain>
    </source>
</reference>
<dbReference type="GO" id="GO:0005829">
    <property type="term" value="C:cytosol"/>
    <property type="evidence" value="ECO:0007669"/>
    <property type="project" value="TreeGrafter"/>
</dbReference>
<dbReference type="Pfam" id="PF02033">
    <property type="entry name" value="RBFA"/>
    <property type="match status" value="1"/>
</dbReference>
<dbReference type="GO" id="GO:0043024">
    <property type="term" value="F:ribosomal small subunit binding"/>
    <property type="evidence" value="ECO:0007669"/>
    <property type="project" value="TreeGrafter"/>
</dbReference>
<evidence type="ECO:0000313" key="5">
    <source>
        <dbReference type="Proteomes" id="UP000070069"/>
    </source>
</evidence>
<comment type="subunit">
    <text evidence="2">Monomer. Binds 30S ribosomal subunits, but not 50S ribosomal subunits or 70S ribosomes.</text>
</comment>
<protein>
    <recommendedName>
        <fullName evidence="2">Ribosome-binding factor A</fullName>
    </recommendedName>
</protein>
<keyword evidence="2" id="KW-0963">Cytoplasm</keyword>
<gene>
    <name evidence="2 3" type="primary">rbfA</name>
    <name evidence="3" type="ORF">AXA84_0069</name>
    <name evidence="4" type="ORF">DH96_00400</name>
</gene>
<sequence>MNVNIKRRAKLIHELIVNIINNVIKNEQIGYINITDVELTNDLSFSTVYYTILDNSEKNLSLVSELIEKNKKKIRLKFANQIRNMKKIPYLIFKYDHSLEYGHKIDQILNDIKK</sequence>
<evidence type="ECO:0000256" key="1">
    <source>
        <dbReference type="ARBA" id="ARBA00022517"/>
    </source>
</evidence>
<dbReference type="GO" id="GO:0030490">
    <property type="term" value="P:maturation of SSU-rRNA"/>
    <property type="evidence" value="ECO:0007669"/>
    <property type="project" value="UniProtKB-UniRule"/>
</dbReference>
<comment type="caution">
    <text evidence="3">The sequence shown here is derived from an EMBL/GenBank/DDBJ whole genome shotgun (WGS) entry which is preliminary data.</text>
</comment>
<comment type="subcellular location">
    <subcellularLocation>
        <location evidence="2">Cytoplasm</location>
    </subcellularLocation>
</comment>
<reference evidence="3 5" key="2">
    <citation type="submission" date="2016-02" db="EMBL/GenBank/DDBJ databases">
        <title>A draft genome sequence of Candidatus Phytoplasma oryzae strain Mbita1, the causative agent of Napier Grass stunt disease in Kenya.</title>
        <authorList>
            <person name="Fischer A."/>
            <person name="Santa-Cruz I."/>
            <person name="Wambua L."/>
            <person name="Olds C."/>
            <person name="Midega C."/>
            <person name="Dickinson M."/>
            <person name="Kawicha P."/>
            <person name="Khan Z."/>
            <person name="Masiga D."/>
            <person name="Jores J."/>
            <person name="Bernd S."/>
        </authorList>
    </citation>
    <scope>NUCLEOTIDE SEQUENCE [LARGE SCALE GENOMIC DNA]</scope>
    <source>
        <strain evidence="3">Mbita1</strain>
    </source>
</reference>
<dbReference type="PANTHER" id="PTHR33515">
    <property type="entry name" value="RIBOSOME-BINDING FACTOR A, CHLOROPLASTIC-RELATED"/>
    <property type="match status" value="1"/>
</dbReference>
<dbReference type="PATRIC" id="fig|203274.3.peg.68"/>
<dbReference type="InterPro" id="IPR023799">
    <property type="entry name" value="RbfA_dom_sf"/>
</dbReference>
<keyword evidence="1 2" id="KW-0690">Ribosome biogenesis</keyword>
<dbReference type="NCBIfam" id="TIGR00082">
    <property type="entry name" value="rbfA"/>
    <property type="match status" value="1"/>
</dbReference>
<proteinExistence type="inferred from homology"/>
<dbReference type="OrthoDB" id="384689at2"/>
<dbReference type="HAMAP" id="MF_00003">
    <property type="entry name" value="RbfA"/>
    <property type="match status" value="1"/>
</dbReference>
<evidence type="ECO:0000313" key="4">
    <source>
        <dbReference type="EMBL" id="RAM58005.1"/>
    </source>
</evidence>
<comment type="function">
    <text evidence="2">One of several proteins that assist in the late maturation steps of the functional core of the 30S ribosomal subunit. Associates with free 30S ribosomal subunits (but not with 30S subunits that are part of 70S ribosomes or polysomes). Required for efficient processing of 16S rRNA. May interact with the 5'-terminal helix region of 16S rRNA.</text>
</comment>
<dbReference type="EMBL" id="JHUK01000001">
    <property type="protein sequence ID" value="RAM58005.1"/>
    <property type="molecule type" value="Genomic_DNA"/>
</dbReference>
<dbReference type="InterPro" id="IPR000238">
    <property type="entry name" value="RbfA"/>
</dbReference>
<organism evidence="3 5">
    <name type="scientific">Candidatus Phytoplasma oryzae</name>
    <dbReference type="NCBI Taxonomy" id="203274"/>
    <lineage>
        <taxon>Bacteria</taxon>
        <taxon>Bacillati</taxon>
        <taxon>Mycoplasmatota</taxon>
        <taxon>Mollicutes</taxon>
        <taxon>Acholeplasmatales</taxon>
        <taxon>Acholeplasmataceae</taxon>
        <taxon>Candidatus Phytoplasma</taxon>
        <taxon>16SrXI (Rice yellow dwarf group)</taxon>
    </lineage>
</organism>
<dbReference type="Proteomes" id="UP000249343">
    <property type="component" value="Unassembled WGS sequence"/>
</dbReference>
<dbReference type="InterPro" id="IPR015946">
    <property type="entry name" value="KH_dom-like_a/b"/>
</dbReference>
<dbReference type="Proteomes" id="UP000070069">
    <property type="component" value="Unassembled WGS sequence"/>
</dbReference>
<evidence type="ECO:0000256" key="2">
    <source>
        <dbReference type="HAMAP-Rule" id="MF_00003"/>
    </source>
</evidence>
<dbReference type="SUPFAM" id="SSF89919">
    <property type="entry name" value="Ribosome-binding factor A, RbfA"/>
    <property type="match status" value="1"/>
</dbReference>
<comment type="similarity">
    <text evidence="2">Belongs to the RbfA family.</text>
</comment>
<dbReference type="Gene3D" id="3.30.300.20">
    <property type="match status" value="1"/>
</dbReference>
<evidence type="ECO:0000313" key="6">
    <source>
        <dbReference type="Proteomes" id="UP000249343"/>
    </source>
</evidence>
<dbReference type="AlphaFoldDB" id="A0A139JRF9"/>
<dbReference type="EMBL" id="LTBM01000001">
    <property type="protein sequence ID" value="KXT29424.1"/>
    <property type="molecule type" value="Genomic_DNA"/>
</dbReference>
<dbReference type="RefSeq" id="WP_066539852.1">
    <property type="nucleotide sequence ID" value="NZ_JHUK01000001.1"/>
</dbReference>